<feature type="region of interest" description="Disordered" evidence="1">
    <location>
        <begin position="1"/>
        <end position="37"/>
    </location>
</feature>
<dbReference type="OrthoDB" id="2367999at2759"/>
<accession>A0A9P6KCJ2</accession>
<name>A0A9P6KCJ2_9FUNG</name>
<dbReference type="Proteomes" id="UP000780801">
    <property type="component" value="Unassembled WGS sequence"/>
</dbReference>
<keyword evidence="3" id="KW-1185">Reference proteome</keyword>
<evidence type="ECO:0000256" key="1">
    <source>
        <dbReference type="SAM" id="MobiDB-lite"/>
    </source>
</evidence>
<sequence>MIDEDNTLPPTQGGNPTNTESSSGNPTHQTPLFPLSTQPTANIDLQALVAALAPVLKEAGYGQLPESVDPQLTVYQNVPILEPYDLMEEFLPSFRTRDKFHAHPKLDEDDGYTDVKHFPRVRGIEYTAPFLPNNINSSKYAQKRDQELATIQTKLANLTRPIDATIHAILSSSPTYREDPICINFMETLDVLRYNLAAISTDVGQLRTQAIFRDKHLIPPTDPNGKTPVIQHQSIIDQRKFTLSLKKATGQSYNDRGYVKGRGRNTYQNYQGSRNYNSRDKPSQDSIGQKPNPTVTDGNQNPNDDTGRQHFYHAPFPRGRGRGRGRQ</sequence>
<feature type="compositionally biased region" description="Polar residues" evidence="1">
    <location>
        <begin position="8"/>
        <end position="37"/>
    </location>
</feature>
<comment type="caution">
    <text evidence="2">The sequence shown here is derived from an EMBL/GenBank/DDBJ whole genome shotgun (WGS) entry which is preliminary data.</text>
</comment>
<reference evidence="2" key="1">
    <citation type="journal article" date="2020" name="Fungal Divers.">
        <title>Resolving the Mortierellaceae phylogeny through synthesis of multi-gene phylogenetics and phylogenomics.</title>
        <authorList>
            <person name="Vandepol N."/>
            <person name="Liber J."/>
            <person name="Desiro A."/>
            <person name="Na H."/>
            <person name="Kennedy M."/>
            <person name="Barry K."/>
            <person name="Grigoriev I.V."/>
            <person name="Miller A.N."/>
            <person name="O'Donnell K."/>
            <person name="Stajich J.E."/>
            <person name="Bonito G."/>
        </authorList>
    </citation>
    <scope>NUCLEOTIDE SEQUENCE</scope>
    <source>
        <strain evidence="2">KOD1015</strain>
    </source>
</reference>
<evidence type="ECO:0000313" key="3">
    <source>
        <dbReference type="Proteomes" id="UP000780801"/>
    </source>
</evidence>
<protein>
    <submittedName>
        <fullName evidence="2">Uncharacterized protein</fullName>
    </submittedName>
</protein>
<feature type="region of interest" description="Disordered" evidence="1">
    <location>
        <begin position="253"/>
        <end position="327"/>
    </location>
</feature>
<gene>
    <name evidence="2" type="ORF">BGW38_002966</name>
</gene>
<dbReference type="EMBL" id="JAABOA010002086">
    <property type="protein sequence ID" value="KAF9580404.1"/>
    <property type="molecule type" value="Genomic_DNA"/>
</dbReference>
<organism evidence="2 3">
    <name type="scientific">Lunasporangiospora selenospora</name>
    <dbReference type="NCBI Taxonomy" id="979761"/>
    <lineage>
        <taxon>Eukaryota</taxon>
        <taxon>Fungi</taxon>
        <taxon>Fungi incertae sedis</taxon>
        <taxon>Mucoromycota</taxon>
        <taxon>Mortierellomycotina</taxon>
        <taxon>Mortierellomycetes</taxon>
        <taxon>Mortierellales</taxon>
        <taxon>Mortierellaceae</taxon>
        <taxon>Lunasporangiospora</taxon>
    </lineage>
</organism>
<feature type="compositionally biased region" description="Polar residues" evidence="1">
    <location>
        <begin position="284"/>
        <end position="304"/>
    </location>
</feature>
<proteinExistence type="predicted"/>
<dbReference type="AlphaFoldDB" id="A0A9P6KCJ2"/>
<evidence type="ECO:0000313" key="2">
    <source>
        <dbReference type="EMBL" id="KAF9580404.1"/>
    </source>
</evidence>
<feature type="compositionally biased region" description="Polar residues" evidence="1">
    <location>
        <begin position="265"/>
        <end position="276"/>
    </location>
</feature>